<dbReference type="AlphaFoldDB" id="A0A3A1Y4F3"/>
<proteinExistence type="predicted"/>
<dbReference type="Proteomes" id="UP000266258">
    <property type="component" value="Unassembled WGS sequence"/>
</dbReference>
<gene>
    <name evidence="2" type="ORF">CJP74_05475</name>
</gene>
<reference evidence="2 3" key="1">
    <citation type="submission" date="2017-08" db="EMBL/GenBank/DDBJ databases">
        <title>Reclassification of Bisgaard taxon 37 and 44.</title>
        <authorList>
            <person name="Christensen H."/>
        </authorList>
    </citation>
    <scope>NUCLEOTIDE SEQUENCE [LARGE SCALE GENOMIC DNA]</scope>
    <source>
        <strain evidence="2 3">B96_4</strain>
    </source>
</reference>
<name>A0A3A1Y4F3_9GAMM</name>
<comment type="caution">
    <text evidence="2">The sequence shown here is derived from an EMBL/GenBank/DDBJ whole genome shotgun (WGS) entry which is preliminary data.</text>
</comment>
<evidence type="ECO:0000256" key="1">
    <source>
        <dbReference type="SAM" id="SignalP"/>
    </source>
</evidence>
<feature type="chain" id="PRO_5017299753" evidence="1">
    <location>
        <begin position="25"/>
        <end position="132"/>
    </location>
</feature>
<sequence>MKIKNLLIAVFAASTIFTTVNANAEVVDRLDRDYPAVIEYQLSAEVTNRTIDINGTQVEAVVKSYPDLKYEVNILGNGAKATYVVNDVLISAPASLSSGDLNSALANLNVNVQVSPQVYAQAQNLVKNKANS</sequence>
<keyword evidence="1" id="KW-0732">Signal</keyword>
<keyword evidence="3" id="KW-1185">Reference proteome</keyword>
<protein>
    <submittedName>
        <fullName evidence="2">Uncharacterized protein</fullName>
    </submittedName>
</protein>
<evidence type="ECO:0000313" key="3">
    <source>
        <dbReference type="Proteomes" id="UP000266258"/>
    </source>
</evidence>
<feature type="signal peptide" evidence="1">
    <location>
        <begin position="1"/>
        <end position="24"/>
    </location>
</feature>
<organism evidence="2 3">
    <name type="scientific">Psittacicella melopsittaci</name>
    <dbReference type="NCBI Taxonomy" id="2028576"/>
    <lineage>
        <taxon>Bacteria</taxon>
        <taxon>Pseudomonadati</taxon>
        <taxon>Pseudomonadota</taxon>
        <taxon>Gammaproteobacteria</taxon>
        <taxon>Pasteurellales</taxon>
        <taxon>Psittacicellaceae</taxon>
        <taxon>Psittacicella</taxon>
    </lineage>
</organism>
<evidence type="ECO:0000313" key="2">
    <source>
        <dbReference type="EMBL" id="RIY32098.1"/>
    </source>
</evidence>
<accession>A0A3A1Y4F3</accession>
<dbReference type="RefSeq" id="WP_119497277.1">
    <property type="nucleotide sequence ID" value="NZ_NRJH01000046.1"/>
</dbReference>
<dbReference type="EMBL" id="NRJH01000046">
    <property type="protein sequence ID" value="RIY32098.1"/>
    <property type="molecule type" value="Genomic_DNA"/>
</dbReference>